<proteinExistence type="predicted"/>
<evidence type="ECO:0000313" key="3">
    <source>
        <dbReference type="Proteomes" id="UP000262969"/>
    </source>
</evidence>
<organism evidence="2 3">
    <name type="scientific">Lachnoclostridium phytofermentans</name>
    <dbReference type="NCBI Taxonomy" id="66219"/>
    <lineage>
        <taxon>Bacteria</taxon>
        <taxon>Bacillati</taxon>
        <taxon>Bacillota</taxon>
        <taxon>Clostridia</taxon>
        <taxon>Lachnospirales</taxon>
        <taxon>Lachnospiraceae</taxon>
    </lineage>
</organism>
<protein>
    <submittedName>
        <fullName evidence="2">Nucleoside recognition protein</fullName>
    </submittedName>
</protein>
<accession>A0A3D2X9X3</accession>
<name>A0A3D2X9X3_9FIRM</name>
<keyword evidence="1" id="KW-0812">Transmembrane</keyword>
<dbReference type="Proteomes" id="UP000262969">
    <property type="component" value="Unassembled WGS sequence"/>
</dbReference>
<reference evidence="2 3" key="1">
    <citation type="journal article" date="2018" name="Nat. Biotechnol.">
        <title>A standardized bacterial taxonomy based on genome phylogeny substantially revises the tree of life.</title>
        <authorList>
            <person name="Parks D.H."/>
            <person name="Chuvochina M."/>
            <person name="Waite D.W."/>
            <person name="Rinke C."/>
            <person name="Skarshewski A."/>
            <person name="Chaumeil P.A."/>
            <person name="Hugenholtz P."/>
        </authorList>
    </citation>
    <scope>NUCLEOTIDE SEQUENCE [LARGE SCALE GENOMIC DNA]</scope>
    <source>
        <strain evidence="2">UBA11728</strain>
    </source>
</reference>
<gene>
    <name evidence="2" type="ORF">DHW61_15295</name>
</gene>
<dbReference type="EMBL" id="DPVV01000505">
    <property type="protein sequence ID" value="HCL03744.1"/>
    <property type="molecule type" value="Genomic_DNA"/>
</dbReference>
<feature type="transmembrane region" description="Helical" evidence="1">
    <location>
        <begin position="6"/>
        <end position="25"/>
    </location>
</feature>
<feature type="transmembrane region" description="Helical" evidence="1">
    <location>
        <begin position="37"/>
        <end position="54"/>
    </location>
</feature>
<sequence length="196" mass="21351">MINYLWAFMIIIGIVYGAFTGKMADISTTTISSAKEAVTLCIAMLGVMSLWMGLMEVARGIGLMDQLTRKLRPLLKILFPDIPKDHIVNEYIASNMIANILGLGWAATPVGLKAMKELATLNKNSKFASCDMCTFLIINISSLQLIPVNIIAYRSQYGAVNPSDILGVSILVTLCSTLVGVAFSIIARKLSKKPKY</sequence>
<feature type="transmembrane region" description="Helical" evidence="1">
    <location>
        <begin position="133"/>
        <end position="153"/>
    </location>
</feature>
<comment type="caution">
    <text evidence="2">The sequence shown here is derived from an EMBL/GenBank/DDBJ whole genome shotgun (WGS) entry which is preliminary data.</text>
</comment>
<evidence type="ECO:0000256" key="1">
    <source>
        <dbReference type="SAM" id="Phobius"/>
    </source>
</evidence>
<feature type="transmembrane region" description="Helical" evidence="1">
    <location>
        <begin position="165"/>
        <end position="187"/>
    </location>
</feature>
<keyword evidence="1" id="KW-1133">Transmembrane helix</keyword>
<keyword evidence="1" id="KW-0472">Membrane</keyword>
<evidence type="ECO:0000313" key="2">
    <source>
        <dbReference type="EMBL" id="HCL03744.1"/>
    </source>
</evidence>
<dbReference type="AlphaFoldDB" id="A0A3D2X9X3"/>